<accession>A0A4U0RVV3</accession>
<reference evidence="1 2" key="1">
    <citation type="submission" date="2019-04" db="EMBL/GenBank/DDBJ databases">
        <title>Streptomyces oryziradicis sp. nov., a novel actinomycete isolated from rhizosphere soil of rice (Oryza sativa L.).</title>
        <authorList>
            <person name="Li C."/>
        </authorList>
    </citation>
    <scope>NUCLEOTIDE SEQUENCE [LARGE SCALE GENOMIC DNA]</scope>
    <source>
        <strain evidence="1 2">NEAU-C40</strain>
    </source>
</reference>
<evidence type="ECO:0000313" key="1">
    <source>
        <dbReference type="EMBL" id="TJZ99697.1"/>
    </source>
</evidence>
<gene>
    <name evidence="1" type="ORF">FCI23_44730</name>
</gene>
<dbReference type="Proteomes" id="UP000305778">
    <property type="component" value="Unassembled WGS sequence"/>
</dbReference>
<comment type="caution">
    <text evidence="1">The sequence shown here is derived from an EMBL/GenBank/DDBJ whole genome shotgun (WGS) entry which is preliminary data.</text>
</comment>
<sequence>MAVTISLAFLFGILLAILLRAGAIKAGSCFVAVMFGFYLASTGASGPINALSAAVATTLNGLF</sequence>
<dbReference type="EMBL" id="SUMC01000098">
    <property type="protein sequence ID" value="TJZ99697.1"/>
    <property type="molecule type" value="Genomic_DNA"/>
</dbReference>
<dbReference type="AlphaFoldDB" id="A0A4U0RVV3"/>
<dbReference type="OrthoDB" id="3873412at2"/>
<name>A0A4U0RVV3_9ACTN</name>
<keyword evidence="2" id="KW-1185">Reference proteome</keyword>
<organism evidence="1 2">
    <name type="scientific">Actinacidiphila oryziradicis</name>
    <dbReference type="NCBI Taxonomy" id="2571141"/>
    <lineage>
        <taxon>Bacteria</taxon>
        <taxon>Bacillati</taxon>
        <taxon>Actinomycetota</taxon>
        <taxon>Actinomycetes</taxon>
        <taxon>Kitasatosporales</taxon>
        <taxon>Streptomycetaceae</taxon>
        <taxon>Actinacidiphila</taxon>
    </lineage>
</organism>
<dbReference type="RefSeq" id="WP_136729784.1">
    <property type="nucleotide sequence ID" value="NZ_SUMC01000098.1"/>
</dbReference>
<proteinExistence type="predicted"/>
<protein>
    <submittedName>
        <fullName evidence="1">Uncharacterized protein</fullName>
    </submittedName>
</protein>
<evidence type="ECO:0000313" key="2">
    <source>
        <dbReference type="Proteomes" id="UP000305778"/>
    </source>
</evidence>